<dbReference type="PANTHER" id="PTHR43045:SF1">
    <property type="entry name" value="SHIKIMATE TRANSPORTER"/>
    <property type="match status" value="1"/>
</dbReference>
<dbReference type="InterPro" id="IPR005828">
    <property type="entry name" value="MFS_sugar_transport-like"/>
</dbReference>
<keyword evidence="3" id="KW-1003">Cell membrane</keyword>
<evidence type="ECO:0000256" key="5">
    <source>
        <dbReference type="ARBA" id="ARBA00022989"/>
    </source>
</evidence>
<proteinExistence type="predicted"/>
<accession>A0ABV1SMD7</accession>
<name>A0ABV1SMD7_9RHOB</name>
<dbReference type="RefSeq" id="WP_349295534.1">
    <property type="nucleotide sequence ID" value="NZ_JAYWLC010000051.1"/>
</dbReference>
<protein>
    <submittedName>
        <fullName evidence="9">MFS transporter</fullName>
    </submittedName>
</protein>
<evidence type="ECO:0000313" key="9">
    <source>
        <dbReference type="EMBL" id="MER5174060.1"/>
    </source>
</evidence>
<reference evidence="9 10" key="1">
    <citation type="submission" date="2024-01" db="EMBL/GenBank/DDBJ databases">
        <authorList>
            <person name="Deng Y."/>
            <person name="Su J."/>
        </authorList>
    </citation>
    <scope>NUCLEOTIDE SEQUENCE [LARGE SCALE GENOMIC DNA]</scope>
    <source>
        <strain evidence="9 10">CPCC 100088</strain>
    </source>
</reference>
<evidence type="ECO:0000256" key="2">
    <source>
        <dbReference type="ARBA" id="ARBA00022448"/>
    </source>
</evidence>
<dbReference type="InterPro" id="IPR011701">
    <property type="entry name" value="MFS"/>
</dbReference>
<comment type="subcellular location">
    <subcellularLocation>
        <location evidence="1">Cell membrane</location>
        <topology evidence="1">Multi-pass membrane protein</topology>
    </subcellularLocation>
</comment>
<keyword evidence="6 7" id="KW-0472">Membrane</keyword>
<dbReference type="EMBL" id="JAYWLC010000051">
    <property type="protein sequence ID" value="MER5174060.1"/>
    <property type="molecule type" value="Genomic_DNA"/>
</dbReference>
<feature type="transmembrane region" description="Helical" evidence="7">
    <location>
        <begin position="376"/>
        <end position="400"/>
    </location>
</feature>
<keyword evidence="10" id="KW-1185">Reference proteome</keyword>
<evidence type="ECO:0000256" key="3">
    <source>
        <dbReference type="ARBA" id="ARBA00022475"/>
    </source>
</evidence>
<organism evidence="9 10">
    <name type="scientific">Thioclava kandeliae</name>
    <dbReference type="NCBI Taxonomy" id="3070818"/>
    <lineage>
        <taxon>Bacteria</taxon>
        <taxon>Pseudomonadati</taxon>
        <taxon>Pseudomonadota</taxon>
        <taxon>Alphaproteobacteria</taxon>
        <taxon>Rhodobacterales</taxon>
        <taxon>Paracoccaceae</taxon>
        <taxon>Thioclava</taxon>
    </lineage>
</organism>
<feature type="transmembrane region" description="Helical" evidence="7">
    <location>
        <begin position="314"/>
        <end position="334"/>
    </location>
</feature>
<evidence type="ECO:0000256" key="4">
    <source>
        <dbReference type="ARBA" id="ARBA00022692"/>
    </source>
</evidence>
<feature type="transmembrane region" description="Helical" evidence="7">
    <location>
        <begin position="59"/>
        <end position="75"/>
    </location>
</feature>
<dbReference type="Pfam" id="PF07690">
    <property type="entry name" value="MFS_1"/>
    <property type="match status" value="1"/>
</dbReference>
<dbReference type="PANTHER" id="PTHR43045">
    <property type="entry name" value="SHIKIMATE TRANSPORTER"/>
    <property type="match status" value="1"/>
</dbReference>
<dbReference type="CDD" id="cd17369">
    <property type="entry name" value="MFS_ShiA_like"/>
    <property type="match status" value="1"/>
</dbReference>
<feature type="transmembrane region" description="Helical" evidence="7">
    <location>
        <begin position="95"/>
        <end position="113"/>
    </location>
</feature>
<feature type="domain" description="Major facilitator superfamily (MFS) profile" evidence="8">
    <location>
        <begin position="22"/>
        <end position="431"/>
    </location>
</feature>
<feature type="transmembrane region" description="Helical" evidence="7">
    <location>
        <begin position="340"/>
        <end position="364"/>
    </location>
</feature>
<dbReference type="SUPFAM" id="SSF103473">
    <property type="entry name" value="MFS general substrate transporter"/>
    <property type="match status" value="1"/>
</dbReference>
<dbReference type="InterPro" id="IPR020846">
    <property type="entry name" value="MFS_dom"/>
</dbReference>
<evidence type="ECO:0000256" key="1">
    <source>
        <dbReference type="ARBA" id="ARBA00004651"/>
    </source>
</evidence>
<gene>
    <name evidence="9" type="ORF">VSX56_20165</name>
</gene>
<feature type="transmembrane region" description="Helical" evidence="7">
    <location>
        <begin position="283"/>
        <end position="302"/>
    </location>
</feature>
<evidence type="ECO:0000259" key="8">
    <source>
        <dbReference type="PROSITE" id="PS50850"/>
    </source>
</evidence>
<dbReference type="Gene3D" id="1.20.1250.20">
    <property type="entry name" value="MFS general substrate transporter like domains"/>
    <property type="match status" value="2"/>
</dbReference>
<feature type="transmembrane region" description="Helical" evidence="7">
    <location>
        <begin position="406"/>
        <end position="426"/>
    </location>
</feature>
<keyword evidence="5 7" id="KW-1133">Transmembrane helix</keyword>
<feature type="transmembrane region" description="Helical" evidence="7">
    <location>
        <begin position="194"/>
        <end position="213"/>
    </location>
</feature>
<evidence type="ECO:0000313" key="10">
    <source>
        <dbReference type="Proteomes" id="UP001438953"/>
    </source>
</evidence>
<dbReference type="InterPro" id="IPR036259">
    <property type="entry name" value="MFS_trans_sf"/>
</dbReference>
<comment type="caution">
    <text evidence="9">The sequence shown here is derived from an EMBL/GenBank/DDBJ whole genome shotgun (WGS) entry which is preliminary data.</text>
</comment>
<evidence type="ECO:0000256" key="6">
    <source>
        <dbReference type="ARBA" id="ARBA00023136"/>
    </source>
</evidence>
<keyword evidence="4 7" id="KW-0812">Transmembrane</keyword>
<keyword evidence="2" id="KW-0813">Transport</keyword>
<evidence type="ECO:0000256" key="7">
    <source>
        <dbReference type="SAM" id="Phobius"/>
    </source>
</evidence>
<reference evidence="9 10" key="2">
    <citation type="submission" date="2024-06" db="EMBL/GenBank/DDBJ databases">
        <title>Thioclava kandeliae sp. nov. from a rhizosphere soil sample of Kandelia candel in a mangrove.</title>
        <authorList>
            <person name="Mu T."/>
        </authorList>
    </citation>
    <scope>NUCLEOTIDE SEQUENCE [LARGE SCALE GENOMIC DNA]</scope>
    <source>
        <strain evidence="9 10">CPCC 100088</strain>
    </source>
</reference>
<dbReference type="PROSITE" id="PS50850">
    <property type="entry name" value="MFS"/>
    <property type="match status" value="1"/>
</dbReference>
<feature type="transmembrane region" description="Helical" evidence="7">
    <location>
        <begin position="37"/>
        <end position="53"/>
    </location>
</feature>
<dbReference type="Proteomes" id="UP001438953">
    <property type="component" value="Unassembled WGS sequence"/>
</dbReference>
<sequence length="443" mass="47592">MDTTTNIEVEAPAPTSANSRKSAVAAWIGSALEYYDFFIYGSAAALVFNHIIFASDDPALATILSLATFAIAYIARPLGSFMMGYIGDVFGRKTVMLLTLMGMGVCTFLIGLLPTYEQVGGWAPVALVFLRLCQGLAVAGEGAGASSMTLEHAPHGRRAFFSSSTMAGTQAGQVLAVAVFLPISALPEEALFSWGWRVPFLLSVVVMAIAWWIRRAVPEPEVFEDRQTGSGKTENPLRVLIRLGYLPDVLKVLFAAFASITSTLSAIYGLNFAVQTMGVERSTMLWVIVLANIVAIVAIPLWARLADRIGRRPVFILGTLGSAALIWPFLWSIAQRDVPMIFASGILMSGVIYAAYSGSAYAMFSEQFETRVRMSGTAIGTQFGFALGGFAPTIATMLAGPHLDNWVPVAIMASVTGLIATVATLLMRETHALEIQELGRLPR</sequence>
<dbReference type="Pfam" id="PF00083">
    <property type="entry name" value="Sugar_tr"/>
    <property type="match status" value="1"/>
</dbReference>
<feature type="transmembrane region" description="Helical" evidence="7">
    <location>
        <begin position="252"/>
        <end position="271"/>
    </location>
</feature>